<dbReference type="OrthoDB" id="7854616at2"/>
<organism evidence="1 2">
    <name type="scientific">Roseinatronobacter ekhonensis</name>
    <dbReference type="NCBI Taxonomy" id="254356"/>
    <lineage>
        <taxon>Bacteria</taxon>
        <taxon>Pseudomonadati</taxon>
        <taxon>Pseudomonadota</taxon>
        <taxon>Alphaproteobacteria</taxon>
        <taxon>Rhodobacterales</taxon>
        <taxon>Paracoccaceae</taxon>
        <taxon>Roseinatronobacter</taxon>
    </lineage>
</organism>
<keyword evidence="2" id="KW-1185">Reference proteome</keyword>
<evidence type="ECO:0000313" key="2">
    <source>
        <dbReference type="Proteomes" id="UP000272908"/>
    </source>
</evidence>
<evidence type="ECO:0000313" key="1">
    <source>
        <dbReference type="EMBL" id="SUZ33928.1"/>
    </source>
</evidence>
<gene>
    <name evidence="1" type="ORF">ROE7235_03709</name>
</gene>
<dbReference type="AlphaFoldDB" id="A0A3B0MK60"/>
<protein>
    <recommendedName>
        <fullName evidence="3">DUF4258 domain-containing protein</fullName>
    </recommendedName>
</protein>
<sequence length="115" mass="12727">MMQLCDDGAFTLSAHAATRMAQRGIRRAIIDLVLLHGTQSKAKHDCEEYLLPDRAAQQLEAAGYDGQLIKAATKVRAIVGPDGTVVTCYHERNGQLGSSRRTTRNRRARCVLDFQ</sequence>
<dbReference type="Proteomes" id="UP000272908">
    <property type="component" value="Unassembled WGS sequence"/>
</dbReference>
<proteinExistence type="predicted"/>
<dbReference type="EMBL" id="UIHC01000092">
    <property type="protein sequence ID" value="SUZ33928.1"/>
    <property type="molecule type" value="Genomic_DNA"/>
</dbReference>
<evidence type="ECO:0008006" key="3">
    <source>
        <dbReference type="Google" id="ProtNLM"/>
    </source>
</evidence>
<reference evidence="2" key="1">
    <citation type="submission" date="2018-08" db="EMBL/GenBank/DDBJ databases">
        <authorList>
            <person name="Rodrigo-Torres L."/>
            <person name="Arahal R. D."/>
            <person name="Lucena T."/>
        </authorList>
    </citation>
    <scope>NUCLEOTIDE SEQUENCE [LARGE SCALE GENOMIC DNA]</scope>
    <source>
        <strain evidence="2">CECT 7235</strain>
    </source>
</reference>
<accession>A0A3B0MK60</accession>
<name>A0A3B0MK60_9RHOB</name>